<dbReference type="EMBL" id="PISJ01000005">
    <property type="protein sequence ID" value="PKF35567.1"/>
    <property type="molecule type" value="Genomic_DNA"/>
</dbReference>
<reference evidence="1 2" key="1">
    <citation type="submission" date="2017-12" db="EMBL/GenBank/DDBJ databases">
        <title>Draft Genome sequences of multiple microbial strains isolated from spacecraft associated surfaces.</title>
        <authorList>
            <person name="Seuylemezian A."/>
            <person name="Vaishampayan P."/>
            <person name="Venkateswaran K."/>
        </authorList>
    </citation>
    <scope>NUCLEOTIDE SEQUENCE [LARGE SCALE GENOMIC DNA]</scope>
    <source>
        <strain evidence="1 2">2P01AA</strain>
    </source>
</reference>
<proteinExistence type="predicted"/>
<dbReference type="AlphaFoldDB" id="A0A2N0WID6"/>
<organism evidence="1 2">
    <name type="scientific">Acinetobacter proteolyticus</name>
    <dbReference type="NCBI Taxonomy" id="1776741"/>
    <lineage>
        <taxon>Bacteria</taxon>
        <taxon>Pseudomonadati</taxon>
        <taxon>Pseudomonadota</taxon>
        <taxon>Gammaproteobacteria</taxon>
        <taxon>Moraxellales</taxon>
        <taxon>Moraxellaceae</taxon>
        <taxon>Acinetobacter</taxon>
    </lineage>
</organism>
<comment type="caution">
    <text evidence="1">The sequence shown here is derived from an EMBL/GenBank/DDBJ whole genome shotgun (WGS) entry which is preliminary data.</text>
</comment>
<dbReference type="Proteomes" id="UP000233553">
    <property type="component" value="Unassembled WGS sequence"/>
</dbReference>
<evidence type="ECO:0000313" key="2">
    <source>
        <dbReference type="Proteomes" id="UP000233553"/>
    </source>
</evidence>
<dbReference type="RefSeq" id="WP_101235788.1">
    <property type="nucleotide sequence ID" value="NZ_PISJ01000005.1"/>
</dbReference>
<sequence>MPARQYNKQSTTEVNNFMAAFQENAQDKGTFDSASAKSFINEALSQNTVPVPKAFQAVLDSASDGEADQIMRAVMDGEKTIKLSTAKKCQPMF</sequence>
<evidence type="ECO:0000313" key="1">
    <source>
        <dbReference type="EMBL" id="PKF35567.1"/>
    </source>
</evidence>
<protein>
    <submittedName>
        <fullName evidence="1">Uncharacterized protein</fullName>
    </submittedName>
</protein>
<name>A0A2N0WID6_9GAMM</name>
<gene>
    <name evidence="1" type="ORF">CW311_04570</name>
</gene>
<accession>A0A2N0WID6</accession>